<accession>A0AAV7K7B5</accession>
<dbReference type="SUPFAM" id="SSF48452">
    <property type="entry name" value="TPR-like"/>
    <property type="match status" value="2"/>
</dbReference>
<dbReference type="EMBL" id="JAKMXF010000133">
    <property type="protein sequence ID" value="KAI6656911.1"/>
    <property type="molecule type" value="Genomic_DNA"/>
</dbReference>
<evidence type="ECO:0000256" key="2">
    <source>
        <dbReference type="ARBA" id="ARBA00022803"/>
    </source>
</evidence>
<evidence type="ECO:0000256" key="4">
    <source>
        <dbReference type="SAM" id="MobiDB-lite"/>
    </source>
</evidence>
<feature type="repeat" description="TPR" evidence="3">
    <location>
        <begin position="219"/>
        <end position="252"/>
    </location>
</feature>
<dbReference type="GO" id="GO:0019894">
    <property type="term" value="F:kinesin binding"/>
    <property type="evidence" value="ECO:0007669"/>
    <property type="project" value="TreeGrafter"/>
</dbReference>
<comment type="caution">
    <text evidence="5">The sequence shown here is derived from an EMBL/GenBank/DDBJ whole genome shotgun (WGS) entry which is preliminary data.</text>
</comment>
<dbReference type="GO" id="GO:1905515">
    <property type="term" value="P:non-motile cilium assembly"/>
    <property type="evidence" value="ECO:0007669"/>
    <property type="project" value="TreeGrafter"/>
</dbReference>
<dbReference type="GO" id="GO:0097730">
    <property type="term" value="C:non-motile cilium"/>
    <property type="evidence" value="ECO:0007669"/>
    <property type="project" value="TreeGrafter"/>
</dbReference>
<dbReference type="Proteomes" id="UP001165289">
    <property type="component" value="Unassembled WGS sequence"/>
</dbReference>
<dbReference type="InterPro" id="IPR019734">
    <property type="entry name" value="TPR_rpt"/>
</dbReference>
<feature type="compositionally biased region" description="Acidic residues" evidence="4">
    <location>
        <begin position="799"/>
        <end position="815"/>
    </location>
</feature>
<dbReference type="GO" id="GO:0005814">
    <property type="term" value="C:centriole"/>
    <property type="evidence" value="ECO:0007669"/>
    <property type="project" value="TreeGrafter"/>
</dbReference>
<dbReference type="GO" id="GO:0042073">
    <property type="term" value="P:intraciliary transport"/>
    <property type="evidence" value="ECO:0007669"/>
    <property type="project" value="TreeGrafter"/>
</dbReference>
<dbReference type="Pfam" id="PF07719">
    <property type="entry name" value="TPR_2"/>
    <property type="match status" value="1"/>
</dbReference>
<reference evidence="5 6" key="1">
    <citation type="journal article" date="2023" name="BMC Biol.">
        <title>The compact genome of the sponge Oopsacas minuta (Hexactinellida) is lacking key metazoan core genes.</title>
        <authorList>
            <person name="Santini S."/>
            <person name="Schenkelaars Q."/>
            <person name="Jourda C."/>
            <person name="Duchesne M."/>
            <person name="Belahbib H."/>
            <person name="Rocher C."/>
            <person name="Selva M."/>
            <person name="Riesgo A."/>
            <person name="Vervoort M."/>
            <person name="Leys S.P."/>
            <person name="Kodjabachian L."/>
            <person name="Le Bivic A."/>
            <person name="Borchiellini C."/>
            <person name="Claverie J.M."/>
            <person name="Renard E."/>
        </authorList>
    </citation>
    <scope>NUCLEOTIDE SEQUENCE [LARGE SCALE GENOMIC DNA]</scope>
    <source>
        <strain evidence="5">SPO-2</strain>
    </source>
</reference>
<sequence length="815" mass="92387">MQNLHLAPDNDEDDLYIFEDAQHQDLDLDMLDQDEGFQKAVKTSYANRPPLPGALSARGLPNTAAKGAPEGTAAGNREGPARPMTAIRGAGFTSTTSQPAIVGFNEQTMAPIKDKSEETPEDAIKLLEKRINELLEESAILESRGQHKEALDKAKDAARKERILCTQRDQASFSDQINLDLTYYALFNLANQYRSNQLYSEALNAYLMIVKNKLFNNGSRLRVNMGNVYFAQKKYLQAVKMYQMALDQISDQHHKHIRAKILKNIGSALLSMGRYQDAITSFEQAMVEVPCHTSVYNLILTYFAVGDSEKMKRAYERLVKIPIGLDNDEKYALATDADAQQKLLLEVIKDDSLAKWEKEKKGTVERYILSAGKVIAPVIAPSFAVGYDWCIEKVKLSPYAHLACELEISKALTFLKNKDVTHAMDTLKIFEKKDSNMASTASNNLAFLYYHESDMNLAEKYADKSIKEDRYNPHALVNKGCCLFNKGDYKGAISHFEEALRMDATLTEALHNLGVSYKQENRYPEALEVFLKLHSLLPSSPNVFFMIADLYDSMDDIPNAMEWFLQLLSLTPTDPDVLTRLADIFERDHDMSQAFQYRYEAYKYYPSDISNISWLGAYYMESQFVEKAIIFFERATQIQPGEVRWRLMVASCHRRIGNYQLALQMYKDINEQFPENTECLKFLVHMCTDLGLKEGSEYTARLKRAERAKELRQQREHSGKRGGSESRENSGEIKGRVLSGGGGTSKNPTSNSKLPIGGVRNDTPERNRKQYNLDSGYTDPLGDTPQRPRTSARVHKQEPEDEFGDEELGEDLLPE</sequence>
<gene>
    <name evidence="5" type="ORF">LOD99_16213</name>
</gene>
<dbReference type="Pfam" id="PF13176">
    <property type="entry name" value="TPR_7"/>
    <property type="match status" value="1"/>
</dbReference>
<dbReference type="GO" id="GO:0097546">
    <property type="term" value="C:ciliary base"/>
    <property type="evidence" value="ECO:0007669"/>
    <property type="project" value="TreeGrafter"/>
</dbReference>
<feature type="repeat" description="TPR" evidence="3">
    <location>
        <begin position="259"/>
        <end position="292"/>
    </location>
</feature>
<evidence type="ECO:0000313" key="5">
    <source>
        <dbReference type="EMBL" id="KAI6656911.1"/>
    </source>
</evidence>
<name>A0AAV7K7B5_9METZ</name>
<feature type="compositionally biased region" description="Basic and acidic residues" evidence="4">
    <location>
        <begin position="706"/>
        <end position="735"/>
    </location>
</feature>
<dbReference type="Pfam" id="PF13181">
    <property type="entry name" value="TPR_8"/>
    <property type="match status" value="1"/>
</dbReference>
<dbReference type="Pfam" id="PF13424">
    <property type="entry name" value="TPR_12"/>
    <property type="match status" value="1"/>
</dbReference>
<feature type="repeat" description="TPR" evidence="3">
    <location>
        <begin position="609"/>
        <end position="642"/>
    </location>
</feature>
<dbReference type="InterPro" id="IPR013105">
    <property type="entry name" value="TPR_2"/>
</dbReference>
<dbReference type="PANTHER" id="PTHR44117:SF1">
    <property type="entry name" value="INTRAFLAGELLAR TRANSPORT PROTEIN 88 HOMOLOG"/>
    <property type="match status" value="1"/>
</dbReference>
<organism evidence="5 6">
    <name type="scientific">Oopsacas minuta</name>
    <dbReference type="NCBI Taxonomy" id="111878"/>
    <lineage>
        <taxon>Eukaryota</taxon>
        <taxon>Metazoa</taxon>
        <taxon>Porifera</taxon>
        <taxon>Hexactinellida</taxon>
        <taxon>Hexasterophora</taxon>
        <taxon>Lyssacinosida</taxon>
        <taxon>Leucopsacidae</taxon>
        <taxon>Oopsacas</taxon>
    </lineage>
</organism>
<feature type="region of interest" description="Disordered" evidence="4">
    <location>
        <begin position="45"/>
        <end position="119"/>
    </location>
</feature>
<dbReference type="PROSITE" id="PS50005">
    <property type="entry name" value="TPR"/>
    <property type="match status" value="6"/>
</dbReference>
<keyword evidence="1" id="KW-0677">Repeat</keyword>
<dbReference type="Gene3D" id="1.25.40.10">
    <property type="entry name" value="Tetratricopeptide repeat domain"/>
    <property type="match status" value="2"/>
</dbReference>
<feature type="repeat" description="TPR" evidence="3">
    <location>
        <begin position="507"/>
        <end position="540"/>
    </location>
</feature>
<dbReference type="InterPro" id="IPR011990">
    <property type="entry name" value="TPR-like_helical_dom_sf"/>
</dbReference>
<dbReference type="AlphaFoldDB" id="A0AAV7K7B5"/>
<proteinExistence type="predicted"/>
<evidence type="ECO:0000313" key="6">
    <source>
        <dbReference type="Proteomes" id="UP001165289"/>
    </source>
</evidence>
<feature type="repeat" description="TPR" evidence="3">
    <location>
        <begin position="541"/>
        <end position="574"/>
    </location>
</feature>
<feature type="repeat" description="TPR" evidence="3">
    <location>
        <begin position="473"/>
        <end position="506"/>
    </location>
</feature>
<evidence type="ECO:0000256" key="3">
    <source>
        <dbReference type="PROSITE-ProRule" id="PRU00339"/>
    </source>
</evidence>
<keyword evidence="2 3" id="KW-0802">TPR repeat</keyword>
<evidence type="ECO:0000256" key="1">
    <source>
        <dbReference type="ARBA" id="ARBA00022737"/>
    </source>
</evidence>
<dbReference type="GO" id="GO:0036064">
    <property type="term" value="C:ciliary basal body"/>
    <property type="evidence" value="ECO:0007669"/>
    <property type="project" value="TreeGrafter"/>
</dbReference>
<dbReference type="PANTHER" id="PTHR44117">
    <property type="entry name" value="INTRAFLAGELLAR TRANSPORT PROTEIN 88 HOMOLOG"/>
    <property type="match status" value="1"/>
</dbReference>
<keyword evidence="6" id="KW-1185">Reference proteome</keyword>
<protein>
    <submittedName>
        <fullName evidence="5">Intraflagellar transport protein 88-like protein isoform X3</fullName>
    </submittedName>
</protein>
<feature type="region of interest" description="Disordered" evidence="4">
    <location>
        <begin position="706"/>
        <end position="815"/>
    </location>
</feature>
<dbReference type="SMART" id="SM00028">
    <property type="entry name" value="TPR"/>
    <property type="match status" value="9"/>
</dbReference>